<reference evidence="2 3" key="1">
    <citation type="submission" date="2021-01" db="EMBL/GenBank/DDBJ databases">
        <title>Genome public.</title>
        <authorList>
            <person name="Liu C."/>
            <person name="Sun Q."/>
        </authorList>
    </citation>
    <scope>NUCLEOTIDE SEQUENCE [LARGE SCALE GENOMIC DNA]</scope>
    <source>
        <strain evidence="2 3">YIM B02564</strain>
    </source>
</reference>
<dbReference type="Pfam" id="PF13255">
    <property type="entry name" value="DUF4046"/>
    <property type="match status" value="2"/>
</dbReference>
<proteinExistence type="predicted"/>
<sequence length="209" mass="24893">MTYSSLSKDNQSLLSSESVKTYRRLLAGDIKSFPPVFFSPHVRKKRIQQLLTYLIEYILCITPEEAYETLDFPTLKENHLEALMRYVEDFPEKNEKRSIRYLLRIAYPHLPEESFEEMVLSVYKEVLEGKRKSFPSNYFYGVQGEKRVIVCIRYLCEEILHLQEEEIPRIITRELLTKYKLKILLNLFYNSPFDVITTAYPHLTTKNFE</sequence>
<accession>A0ABS1TLI7</accession>
<dbReference type="Proteomes" id="UP000623967">
    <property type="component" value="Unassembled WGS sequence"/>
</dbReference>
<evidence type="ECO:0000313" key="2">
    <source>
        <dbReference type="EMBL" id="MBL4952107.1"/>
    </source>
</evidence>
<evidence type="ECO:0000313" key="3">
    <source>
        <dbReference type="Proteomes" id="UP000623967"/>
    </source>
</evidence>
<feature type="domain" description="DUF4046" evidence="1">
    <location>
        <begin position="19"/>
        <end position="86"/>
    </location>
</feature>
<evidence type="ECO:0000259" key="1">
    <source>
        <dbReference type="Pfam" id="PF13255"/>
    </source>
</evidence>
<feature type="domain" description="DUF4046" evidence="1">
    <location>
        <begin position="119"/>
        <end position="203"/>
    </location>
</feature>
<dbReference type="RefSeq" id="WP_202653386.1">
    <property type="nucleotide sequence ID" value="NZ_JAESWB010000134.1"/>
</dbReference>
<dbReference type="InterPro" id="IPR025119">
    <property type="entry name" value="DUF4046"/>
</dbReference>
<comment type="caution">
    <text evidence="2">The sequence shown here is derived from an EMBL/GenBank/DDBJ whole genome shotgun (WGS) entry which is preliminary data.</text>
</comment>
<name>A0ABS1TLI7_9BACI</name>
<protein>
    <submittedName>
        <fullName evidence="2">DUF4046 domain-containing protein</fullName>
    </submittedName>
</protein>
<dbReference type="EMBL" id="JAESWB010000134">
    <property type="protein sequence ID" value="MBL4952107.1"/>
    <property type="molecule type" value="Genomic_DNA"/>
</dbReference>
<gene>
    <name evidence="2" type="ORF">JK635_07770</name>
</gene>
<keyword evidence="3" id="KW-1185">Reference proteome</keyword>
<organism evidence="2 3">
    <name type="scientific">Neobacillus paridis</name>
    <dbReference type="NCBI Taxonomy" id="2803862"/>
    <lineage>
        <taxon>Bacteria</taxon>
        <taxon>Bacillati</taxon>
        <taxon>Bacillota</taxon>
        <taxon>Bacilli</taxon>
        <taxon>Bacillales</taxon>
        <taxon>Bacillaceae</taxon>
        <taxon>Neobacillus</taxon>
    </lineage>
</organism>